<organism evidence="3 4">
    <name type="scientific">Haloarcula rubra</name>
    <dbReference type="NCBI Taxonomy" id="2487747"/>
    <lineage>
        <taxon>Archaea</taxon>
        <taxon>Methanobacteriati</taxon>
        <taxon>Methanobacteriota</taxon>
        <taxon>Stenosarchaea group</taxon>
        <taxon>Halobacteria</taxon>
        <taxon>Halobacteriales</taxon>
        <taxon>Haloarculaceae</taxon>
        <taxon>Haloarcula</taxon>
    </lineage>
</organism>
<keyword evidence="2" id="KW-0812">Transmembrane</keyword>
<sequence length="398" mass="40440">MADGVPVAEFRRSISLLRSESWVLVGGVVGALSYGLWVLATGIAVGSATPGLANGGVTTVGGATVTGLSVIGLVLWVLLPATVVSALAGRRFVNEHGNLDNRYRLDHPSLLLAPPGLVLFGSLAATVTTGRSAALTAIILVASVHLLVRTVAYGYRVYTLSVPRLFTALLAAAVAALAGGVLVAGTLISDLSATARGPVARAGVPTVVETGLTLADMTPADALAGLVAVPALLATAYLAVQLVAGTAVRMRAPLANPTRRPGQRFPIMPPVSHGDSAENHDGTAGHGTAGSDAAPVGDAPSETDPDAAADESDDDRSHTRVFTPDEPAPGDSDATTEVATVDGMAPDEDGTDDEWEDDTAVFSFDREDSSPDACDACGETIAADAEVSFCPNCGDRLD</sequence>
<gene>
    <name evidence="3" type="ORF">EGH21_11585</name>
</gene>
<feature type="transmembrane region" description="Helical" evidence="2">
    <location>
        <begin position="133"/>
        <end position="153"/>
    </location>
</feature>
<name>A0AAW4PSY6_9EURY</name>
<protein>
    <submittedName>
        <fullName evidence="3">Zinc ribbon domain-containing protein</fullName>
    </submittedName>
</protein>
<feature type="compositionally biased region" description="Acidic residues" evidence="1">
    <location>
        <begin position="301"/>
        <end position="314"/>
    </location>
</feature>
<keyword evidence="2" id="KW-0472">Membrane</keyword>
<dbReference type="AlphaFoldDB" id="A0AAW4PSY6"/>
<feature type="transmembrane region" description="Helical" evidence="2">
    <location>
        <begin position="65"/>
        <end position="88"/>
    </location>
</feature>
<evidence type="ECO:0000256" key="1">
    <source>
        <dbReference type="SAM" id="MobiDB-lite"/>
    </source>
</evidence>
<proteinExistence type="predicted"/>
<accession>A0AAW4PSY6</accession>
<feature type="transmembrane region" description="Helical" evidence="2">
    <location>
        <begin position="222"/>
        <end position="244"/>
    </location>
</feature>
<dbReference type="Proteomes" id="UP001430377">
    <property type="component" value="Unassembled WGS sequence"/>
</dbReference>
<keyword evidence="4" id="KW-1185">Reference proteome</keyword>
<feature type="compositionally biased region" description="Acidic residues" evidence="1">
    <location>
        <begin position="345"/>
        <end position="354"/>
    </location>
</feature>
<evidence type="ECO:0000313" key="3">
    <source>
        <dbReference type="EMBL" id="MBX0323670.1"/>
    </source>
</evidence>
<feature type="transmembrane region" description="Helical" evidence="2">
    <location>
        <begin position="109"/>
        <end position="127"/>
    </location>
</feature>
<comment type="caution">
    <text evidence="3">The sequence shown here is derived from an EMBL/GenBank/DDBJ whole genome shotgun (WGS) entry which is preliminary data.</text>
</comment>
<feature type="region of interest" description="Disordered" evidence="1">
    <location>
        <begin position="254"/>
        <end position="354"/>
    </location>
</feature>
<dbReference type="RefSeq" id="WP_220618624.1">
    <property type="nucleotide sequence ID" value="NZ_RKLR01000003.1"/>
</dbReference>
<evidence type="ECO:0000313" key="4">
    <source>
        <dbReference type="Proteomes" id="UP001430377"/>
    </source>
</evidence>
<keyword evidence="2" id="KW-1133">Transmembrane helix</keyword>
<feature type="transmembrane region" description="Helical" evidence="2">
    <location>
        <begin position="21"/>
        <end position="45"/>
    </location>
</feature>
<feature type="transmembrane region" description="Helical" evidence="2">
    <location>
        <begin position="165"/>
        <end position="188"/>
    </location>
</feature>
<reference evidence="3 4" key="1">
    <citation type="submission" date="2021-06" db="EMBL/GenBank/DDBJ databases">
        <title>Halomicroarcula sp. a new haloarchaeum isolated from saline soil.</title>
        <authorList>
            <person name="Duran-Viseras A."/>
            <person name="Sanchez-Porro C."/>
            <person name="Ventosa A."/>
        </authorList>
    </citation>
    <scope>NUCLEOTIDE SEQUENCE [LARGE SCALE GENOMIC DNA]</scope>
    <source>
        <strain evidence="3 4">F13</strain>
    </source>
</reference>
<dbReference type="EMBL" id="RKLR01000003">
    <property type="protein sequence ID" value="MBX0323670.1"/>
    <property type="molecule type" value="Genomic_DNA"/>
</dbReference>
<evidence type="ECO:0000256" key="2">
    <source>
        <dbReference type="SAM" id="Phobius"/>
    </source>
</evidence>